<name>H1YBJ2_9SPHI</name>
<keyword evidence="10" id="KW-0449">Lipoprotein</keyword>
<accession>H1YBJ2</accession>
<evidence type="ECO:0000256" key="12">
    <source>
        <dbReference type="ARBA" id="ARBA00071217"/>
    </source>
</evidence>
<dbReference type="FunFam" id="2.40.128.20:FF:000002">
    <property type="entry name" value="Outer membrane lipoprotein Blc"/>
    <property type="match status" value="1"/>
</dbReference>
<dbReference type="InterPro" id="IPR047202">
    <property type="entry name" value="Lipocalin_Blc-like_dom"/>
</dbReference>
<dbReference type="InterPro" id="IPR012674">
    <property type="entry name" value="Calycin"/>
</dbReference>
<evidence type="ECO:0000256" key="11">
    <source>
        <dbReference type="ARBA" id="ARBA00057024"/>
    </source>
</evidence>
<proteinExistence type="inferred from homology"/>
<dbReference type="SUPFAM" id="SSF50814">
    <property type="entry name" value="Lipocalins"/>
    <property type="match status" value="1"/>
</dbReference>
<dbReference type="CDD" id="cd19438">
    <property type="entry name" value="lipocalin_Blc-like"/>
    <property type="match status" value="1"/>
</dbReference>
<evidence type="ECO:0000256" key="2">
    <source>
        <dbReference type="ARBA" id="ARBA00004635"/>
    </source>
</evidence>
<feature type="domain" description="Lipocalin/cytosolic fatty-acid binding" evidence="14">
    <location>
        <begin position="51"/>
        <end position="187"/>
    </location>
</feature>
<evidence type="ECO:0000256" key="10">
    <source>
        <dbReference type="ARBA" id="ARBA00023288"/>
    </source>
</evidence>
<gene>
    <name evidence="15" type="ORF">Mucpa_0882</name>
</gene>
<dbReference type="InterPro" id="IPR000566">
    <property type="entry name" value="Lipocln_cytosolic_FA-bd_dom"/>
</dbReference>
<dbReference type="GO" id="GO:0009279">
    <property type="term" value="C:cell outer membrane"/>
    <property type="evidence" value="ECO:0007669"/>
    <property type="project" value="UniProtKB-SubCell"/>
</dbReference>
<evidence type="ECO:0000256" key="8">
    <source>
        <dbReference type="ARBA" id="ARBA00023139"/>
    </source>
</evidence>
<dbReference type="PIRSF" id="PIRSF036893">
    <property type="entry name" value="Lipocalin_ApoD"/>
    <property type="match status" value="1"/>
</dbReference>
<evidence type="ECO:0000256" key="1">
    <source>
        <dbReference type="ARBA" id="ARBA00004442"/>
    </source>
</evidence>
<dbReference type="Pfam" id="PF08212">
    <property type="entry name" value="Lipocalin_2"/>
    <property type="match status" value="1"/>
</dbReference>
<keyword evidence="7" id="KW-0472">Membrane</keyword>
<dbReference type="GO" id="GO:0006950">
    <property type="term" value="P:response to stress"/>
    <property type="evidence" value="ECO:0007669"/>
    <property type="project" value="UniProtKB-ARBA"/>
</dbReference>
<keyword evidence="8" id="KW-0564">Palmitate</keyword>
<evidence type="ECO:0000256" key="5">
    <source>
        <dbReference type="ARBA" id="ARBA00022729"/>
    </source>
</evidence>
<dbReference type="Gene3D" id="2.40.128.20">
    <property type="match status" value="1"/>
</dbReference>
<dbReference type="InterPro" id="IPR002446">
    <property type="entry name" value="Lipocalin_bac"/>
</dbReference>
<protein>
    <recommendedName>
        <fullName evidence="12">Outer membrane lipoprotein Blc</fullName>
    </recommendedName>
</protein>
<reference evidence="15" key="1">
    <citation type="submission" date="2011-09" db="EMBL/GenBank/DDBJ databases">
        <title>The permanent draft genome of Mucilaginibacter paludis DSM 18603.</title>
        <authorList>
            <consortium name="US DOE Joint Genome Institute (JGI-PGF)"/>
            <person name="Lucas S."/>
            <person name="Han J."/>
            <person name="Lapidus A."/>
            <person name="Bruce D."/>
            <person name="Goodwin L."/>
            <person name="Pitluck S."/>
            <person name="Peters L."/>
            <person name="Kyrpides N."/>
            <person name="Mavromatis K."/>
            <person name="Ivanova N."/>
            <person name="Mikhailova N."/>
            <person name="Held B."/>
            <person name="Detter J.C."/>
            <person name="Tapia R."/>
            <person name="Han C."/>
            <person name="Land M."/>
            <person name="Hauser L."/>
            <person name="Markowitz V."/>
            <person name="Cheng J.-F."/>
            <person name="Hugenholtz P."/>
            <person name="Woyke T."/>
            <person name="Wu D."/>
            <person name="Tindall B."/>
            <person name="Brambilla E."/>
            <person name="Klenk H.-P."/>
            <person name="Eisen J.A."/>
        </authorList>
    </citation>
    <scope>NUCLEOTIDE SEQUENCE [LARGE SCALE GENOMIC DNA]</scope>
    <source>
        <strain evidence="15">DSM 18603</strain>
    </source>
</reference>
<evidence type="ECO:0000256" key="6">
    <source>
        <dbReference type="ARBA" id="ARBA00023121"/>
    </source>
</evidence>
<evidence type="ECO:0000256" key="3">
    <source>
        <dbReference type="ARBA" id="ARBA00006889"/>
    </source>
</evidence>
<dbReference type="EMBL" id="CM001403">
    <property type="protein sequence ID" value="EHQ25063.1"/>
    <property type="molecule type" value="Genomic_DNA"/>
</dbReference>
<dbReference type="Proteomes" id="UP000002774">
    <property type="component" value="Chromosome"/>
</dbReference>
<dbReference type="InterPro" id="IPR022271">
    <property type="entry name" value="Lipocalin_ApoD"/>
</dbReference>
<evidence type="ECO:0000256" key="13">
    <source>
        <dbReference type="PIRNR" id="PIRNR036893"/>
    </source>
</evidence>
<keyword evidence="6" id="KW-0446">Lipid-binding</keyword>
<keyword evidence="9" id="KW-0998">Cell outer membrane</keyword>
<dbReference type="PANTHER" id="PTHR10612:SF34">
    <property type="entry name" value="APOLIPOPROTEIN D"/>
    <property type="match status" value="1"/>
</dbReference>
<keyword evidence="16" id="KW-1185">Reference proteome</keyword>
<evidence type="ECO:0000256" key="9">
    <source>
        <dbReference type="ARBA" id="ARBA00023237"/>
    </source>
</evidence>
<evidence type="ECO:0000256" key="7">
    <source>
        <dbReference type="ARBA" id="ARBA00023136"/>
    </source>
</evidence>
<comment type="subunit">
    <text evidence="4">Homodimer.</text>
</comment>
<keyword evidence="5" id="KW-0732">Signal</keyword>
<dbReference type="PRINTS" id="PR01171">
    <property type="entry name" value="BCTLIPOCALIN"/>
</dbReference>
<dbReference type="HOGENOM" id="CLU_068449_3_0_10"/>
<dbReference type="GO" id="GO:0008289">
    <property type="term" value="F:lipid binding"/>
    <property type="evidence" value="ECO:0007669"/>
    <property type="project" value="UniProtKB-KW"/>
</dbReference>
<evidence type="ECO:0000256" key="4">
    <source>
        <dbReference type="ARBA" id="ARBA00011738"/>
    </source>
</evidence>
<dbReference type="eggNOG" id="COG3040">
    <property type="taxonomic scope" value="Bacteria"/>
</dbReference>
<sequence length="188" mass="21273">MSLLSLMMIRLNKMQIGVAMGIGAAAIAMNFLSCVTIPKGAKAVSPFRKDSYLGKWYEIARMDFKFEKNLDHVTAEYSLNPDGSIRVDNKGYNYVKKQWKQSIGKAKFVKTPDAARLKVSFFGPFYAGYNVIAIDPEYKYAMVAGNNLDYLWLLSREKDIPAAIQTAYLKQAQNLGYDVSKLVWTNQR</sequence>
<comment type="subcellular location">
    <subcellularLocation>
        <location evidence="1">Cell outer membrane</location>
    </subcellularLocation>
    <subcellularLocation>
        <location evidence="2">Membrane</location>
        <topology evidence="2">Lipid-anchor</topology>
    </subcellularLocation>
</comment>
<evidence type="ECO:0000259" key="14">
    <source>
        <dbReference type="Pfam" id="PF08212"/>
    </source>
</evidence>
<evidence type="ECO:0000313" key="16">
    <source>
        <dbReference type="Proteomes" id="UP000002774"/>
    </source>
</evidence>
<evidence type="ECO:0000313" key="15">
    <source>
        <dbReference type="EMBL" id="EHQ25063.1"/>
    </source>
</evidence>
<dbReference type="AlphaFoldDB" id="H1YBJ2"/>
<comment type="similarity">
    <text evidence="3 13">Belongs to the calycin superfamily. Lipocalin family.</text>
</comment>
<dbReference type="PANTHER" id="PTHR10612">
    <property type="entry name" value="APOLIPOPROTEIN D"/>
    <property type="match status" value="1"/>
</dbReference>
<organism evidence="15 16">
    <name type="scientific">Mucilaginibacter paludis DSM 18603</name>
    <dbReference type="NCBI Taxonomy" id="714943"/>
    <lineage>
        <taxon>Bacteria</taxon>
        <taxon>Pseudomonadati</taxon>
        <taxon>Bacteroidota</taxon>
        <taxon>Sphingobacteriia</taxon>
        <taxon>Sphingobacteriales</taxon>
        <taxon>Sphingobacteriaceae</taxon>
        <taxon>Mucilaginibacter</taxon>
    </lineage>
</organism>
<comment type="function">
    <text evidence="11">Involved in the storage or transport of lipids necessary for membrane maintenance under stressful conditions. Displays a binding preference for lysophospholipids.</text>
</comment>